<reference evidence="1" key="1">
    <citation type="submission" date="2021-03" db="EMBL/GenBank/DDBJ databases">
        <title>Draft genome sequence of rust myrtle Austropuccinia psidii MF-1, a brazilian biotype.</title>
        <authorList>
            <person name="Quecine M.C."/>
            <person name="Pachon D.M.R."/>
            <person name="Bonatelli M.L."/>
            <person name="Correr F.H."/>
            <person name="Franceschini L.M."/>
            <person name="Leite T.F."/>
            <person name="Margarido G.R.A."/>
            <person name="Almeida C.A."/>
            <person name="Ferrarezi J.A."/>
            <person name="Labate C.A."/>
        </authorList>
    </citation>
    <scope>NUCLEOTIDE SEQUENCE</scope>
    <source>
        <strain evidence="1">MF-1</strain>
    </source>
</reference>
<evidence type="ECO:0008006" key="3">
    <source>
        <dbReference type="Google" id="ProtNLM"/>
    </source>
</evidence>
<dbReference type="OrthoDB" id="3265515at2759"/>
<organism evidence="1 2">
    <name type="scientific">Austropuccinia psidii MF-1</name>
    <dbReference type="NCBI Taxonomy" id="1389203"/>
    <lineage>
        <taxon>Eukaryota</taxon>
        <taxon>Fungi</taxon>
        <taxon>Dikarya</taxon>
        <taxon>Basidiomycota</taxon>
        <taxon>Pucciniomycotina</taxon>
        <taxon>Pucciniomycetes</taxon>
        <taxon>Pucciniales</taxon>
        <taxon>Sphaerophragmiaceae</taxon>
        <taxon>Austropuccinia</taxon>
    </lineage>
</organism>
<keyword evidence="2" id="KW-1185">Reference proteome</keyword>
<comment type="caution">
    <text evidence="1">The sequence shown here is derived from an EMBL/GenBank/DDBJ whole genome shotgun (WGS) entry which is preliminary data.</text>
</comment>
<sequence>MLDWGPGLIPLCLYLFPGHVSILENERVDNLAKLTAESKGTSPHIINTISISELKQNLMATLKNNPLTQEEITGRKFETPPELINKALDLPEKGTADTIQKL</sequence>
<gene>
    <name evidence="1" type="ORF">O181_031188</name>
</gene>
<proteinExistence type="predicted"/>
<accession>A0A9Q3CZ59</accession>
<name>A0A9Q3CZ59_9BASI</name>
<protein>
    <recommendedName>
        <fullName evidence="3">RNase H type-1 domain-containing protein</fullName>
    </recommendedName>
</protein>
<dbReference type="EMBL" id="AVOT02011101">
    <property type="protein sequence ID" value="MBW0491473.1"/>
    <property type="molecule type" value="Genomic_DNA"/>
</dbReference>
<dbReference type="Proteomes" id="UP000765509">
    <property type="component" value="Unassembled WGS sequence"/>
</dbReference>
<dbReference type="AlphaFoldDB" id="A0A9Q3CZ59"/>
<evidence type="ECO:0000313" key="1">
    <source>
        <dbReference type="EMBL" id="MBW0491473.1"/>
    </source>
</evidence>
<evidence type="ECO:0000313" key="2">
    <source>
        <dbReference type="Proteomes" id="UP000765509"/>
    </source>
</evidence>